<evidence type="ECO:0000256" key="1">
    <source>
        <dbReference type="ARBA" id="ARBA00009528"/>
    </source>
</evidence>
<comment type="caution">
    <text evidence="6">The sequence shown here is derived from an EMBL/GenBank/DDBJ whole genome shotgun (WGS) entry which is preliminary data.</text>
</comment>
<feature type="domain" description="Cytosol aminopeptidase" evidence="5">
    <location>
        <begin position="418"/>
        <end position="425"/>
    </location>
</feature>
<organism evidence="6 7">
    <name type="scientific">Orchesella dallaii</name>
    <dbReference type="NCBI Taxonomy" id="48710"/>
    <lineage>
        <taxon>Eukaryota</taxon>
        <taxon>Metazoa</taxon>
        <taxon>Ecdysozoa</taxon>
        <taxon>Arthropoda</taxon>
        <taxon>Hexapoda</taxon>
        <taxon>Collembola</taxon>
        <taxon>Entomobryomorpha</taxon>
        <taxon>Entomobryoidea</taxon>
        <taxon>Orchesellidae</taxon>
        <taxon>Orchesellinae</taxon>
        <taxon>Orchesella</taxon>
    </lineage>
</organism>
<dbReference type="InterPro" id="IPR000819">
    <property type="entry name" value="Peptidase_M17_C"/>
</dbReference>
<accession>A0ABP1PLA0</accession>
<protein>
    <recommendedName>
        <fullName evidence="5">Cytosol aminopeptidase domain-containing protein</fullName>
    </recommendedName>
</protein>
<name>A0ABP1PLA0_9HEXA</name>
<dbReference type="Pfam" id="PF18295">
    <property type="entry name" value="Pdase_M17_N2"/>
    <property type="match status" value="1"/>
</dbReference>
<proteinExistence type="inferred from homology"/>
<dbReference type="CDD" id="cd00433">
    <property type="entry name" value="Peptidase_M17"/>
    <property type="match status" value="1"/>
</dbReference>
<dbReference type="PRINTS" id="PR00481">
    <property type="entry name" value="LAMNOPPTDASE"/>
</dbReference>
<evidence type="ECO:0000256" key="4">
    <source>
        <dbReference type="ARBA" id="ARBA00022801"/>
    </source>
</evidence>
<sequence length="582" mass="62029">MSSRLFSRIVSSSSSQLLASFHLPPLKLFAEGRAFSVQLISLRTYSKEFNINGSTTKMSNTVLKFHPGGGQLVASDPQTNPVIILGQLPHLEAVSYGTLQAKLAPRVTEEIYRHALETLNPSPTDSIPLYLNNATLIGLPKTCSRHNTPSRAHSLTKLVKTSHVGGNGSQPNENIVIVCEKPYVFALACAVAKAFPLYSRKSSSKNTNADGSKKEPRIVNVEFLTVSKGEGQQYTLDQTPLSSSEIGCLEDAVKAVRNTARLVDTPCNELHTDAFVEEAKLIANELGITPVIIRGEELKQKGFGGIYGVGKASEHPPALVVLSHRPPGASKNIGWVGKGIVFDTGGLSIKSKTGMCAMKRDCGGAAAVLNAFYLAVKQGFKENLHVVLCLAENSVGPLSTRPDDVLIMYSKKSVEINNTDAEGRLVLADGVVYAKNDLGCEVIVDMATLTGAQGIATGKYHAAVLTNSEQFEKLGVEAGKASGDLVFPLVYSPEFHFSEFSSAVADMKNSVADRGNAQSSCAGLFIMSHLGFDFPGAWVHFDIASPAELGERATGYGVALLNTLFGSLSSSELLKGIAPNSE</sequence>
<comment type="similarity">
    <text evidence="1">Belongs to the peptidase M17 family.</text>
</comment>
<keyword evidence="4" id="KW-0378">Hydrolase</keyword>
<reference evidence="6 7" key="1">
    <citation type="submission" date="2024-08" db="EMBL/GenBank/DDBJ databases">
        <authorList>
            <person name="Cucini C."/>
            <person name="Frati F."/>
        </authorList>
    </citation>
    <scope>NUCLEOTIDE SEQUENCE [LARGE SCALE GENOMIC DNA]</scope>
</reference>
<dbReference type="InterPro" id="IPR011356">
    <property type="entry name" value="Leucine_aapep/pepB"/>
</dbReference>
<evidence type="ECO:0000259" key="5">
    <source>
        <dbReference type="PROSITE" id="PS00631"/>
    </source>
</evidence>
<keyword evidence="7" id="KW-1185">Reference proteome</keyword>
<dbReference type="Gene3D" id="3.40.630.10">
    <property type="entry name" value="Zn peptidases"/>
    <property type="match status" value="1"/>
</dbReference>
<evidence type="ECO:0000313" key="7">
    <source>
        <dbReference type="Proteomes" id="UP001642540"/>
    </source>
</evidence>
<keyword evidence="3" id="KW-0645">Protease</keyword>
<keyword evidence="2" id="KW-0031">Aminopeptidase</keyword>
<dbReference type="SUPFAM" id="SSF53187">
    <property type="entry name" value="Zn-dependent exopeptidases"/>
    <property type="match status" value="1"/>
</dbReference>
<dbReference type="PANTHER" id="PTHR11963:SF4">
    <property type="entry name" value="AMINOPEPTIDASE NPEPL1-RELATED"/>
    <property type="match status" value="1"/>
</dbReference>
<dbReference type="PROSITE" id="PS00631">
    <property type="entry name" value="CYTOSOL_AP"/>
    <property type="match status" value="1"/>
</dbReference>
<dbReference type="InterPro" id="IPR041417">
    <property type="entry name" value="NPEPL1_N"/>
</dbReference>
<evidence type="ECO:0000256" key="2">
    <source>
        <dbReference type="ARBA" id="ARBA00022438"/>
    </source>
</evidence>
<evidence type="ECO:0000256" key="3">
    <source>
        <dbReference type="ARBA" id="ARBA00022670"/>
    </source>
</evidence>
<dbReference type="EMBL" id="CAXLJM020000004">
    <property type="protein sequence ID" value="CAL8070159.1"/>
    <property type="molecule type" value="Genomic_DNA"/>
</dbReference>
<dbReference type="Proteomes" id="UP001642540">
    <property type="component" value="Unassembled WGS sequence"/>
</dbReference>
<gene>
    <name evidence="6" type="ORF">ODALV1_LOCUS1101</name>
</gene>
<dbReference type="Gene3D" id="3.40.50.10590">
    <property type="entry name" value="Zn-dependent exopeptidases"/>
    <property type="match status" value="1"/>
</dbReference>
<dbReference type="Pfam" id="PF00883">
    <property type="entry name" value="Peptidase_M17"/>
    <property type="match status" value="1"/>
</dbReference>
<evidence type="ECO:0000313" key="6">
    <source>
        <dbReference type="EMBL" id="CAL8070159.1"/>
    </source>
</evidence>
<dbReference type="PANTHER" id="PTHR11963">
    <property type="entry name" value="LEUCINE AMINOPEPTIDASE-RELATED"/>
    <property type="match status" value="1"/>
</dbReference>